<comment type="caution">
    <text evidence="2">The sequence shown here is derived from an EMBL/GenBank/DDBJ whole genome shotgun (WGS) entry which is preliminary data.</text>
</comment>
<sequence>MSPHPPTVVTGIGVGPGRAVGPAAFLPEPVAEPPSGRRLPPGSDYAAQAARVGEA</sequence>
<dbReference type="Proteomes" id="UP000777774">
    <property type="component" value="Unassembled WGS sequence"/>
</dbReference>
<evidence type="ECO:0000256" key="1">
    <source>
        <dbReference type="SAM" id="MobiDB-lite"/>
    </source>
</evidence>
<proteinExistence type="predicted"/>
<feature type="non-terminal residue" evidence="2">
    <location>
        <position position="55"/>
    </location>
</feature>
<reference evidence="2 3" key="1">
    <citation type="submission" date="2020-04" db="EMBL/GenBank/DDBJ databases">
        <title>MicrobeNet Type strains.</title>
        <authorList>
            <person name="Nicholson A.C."/>
        </authorList>
    </citation>
    <scope>NUCLEOTIDE SEQUENCE [LARGE SCALE GENOMIC DNA]</scope>
    <source>
        <strain evidence="2 3">ATCC BAA-787</strain>
    </source>
</reference>
<keyword evidence="3" id="KW-1185">Reference proteome</keyword>
<dbReference type="EMBL" id="JAAXOY010000132">
    <property type="protein sequence ID" value="NKY39326.1"/>
    <property type="molecule type" value="Genomic_DNA"/>
</dbReference>
<protein>
    <recommendedName>
        <fullName evidence="4">3-oxoacyl-ACP synthase</fullName>
    </recommendedName>
</protein>
<gene>
    <name evidence="2" type="ORF">HGA02_07215</name>
</gene>
<evidence type="ECO:0000313" key="2">
    <source>
        <dbReference type="EMBL" id="NKY39326.1"/>
    </source>
</evidence>
<evidence type="ECO:0008006" key="4">
    <source>
        <dbReference type="Google" id="ProtNLM"/>
    </source>
</evidence>
<organism evidence="2 3">
    <name type="scientific">Cellulomonas septica</name>
    <dbReference type="NCBI Taxonomy" id="285080"/>
    <lineage>
        <taxon>Bacteria</taxon>
        <taxon>Bacillati</taxon>
        <taxon>Actinomycetota</taxon>
        <taxon>Actinomycetes</taxon>
        <taxon>Micrococcales</taxon>
        <taxon>Cellulomonadaceae</taxon>
        <taxon>Cellulomonas</taxon>
    </lineage>
</organism>
<evidence type="ECO:0000313" key="3">
    <source>
        <dbReference type="Proteomes" id="UP000777774"/>
    </source>
</evidence>
<feature type="region of interest" description="Disordered" evidence="1">
    <location>
        <begin position="32"/>
        <end position="55"/>
    </location>
</feature>
<accession>A0ABX1JYB1</accession>
<name>A0ABX1JYB1_9CELL</name>